<sequence>MPVSTSTSVKRLATAASWSSVIPSNSGIERRSSVRMGTILPRVWRGEPRVRDLLAVHEAERMAGGVLEDAVAALGRA</sequence>
<gene>
    <name evidence="1" type="ORF">GCM10009843_22740</name>
</gene>
<proteinExistence type="predicted"/>
<evidence type="ECO:0000313" key="1">
    <source>
        <dbReference type="EMBL" id="GAA2125246.1"/>
    </source>
</evidence>
<accession>A0ABP5K015</accession>
<organism evidence="1 2">
    <name type="scientific">Nocardioides bigeumensis</name>
    <dbReference type="NCBI Taxonomy" id="433657"/>
    <lineage>
        <taxon>Bacteria</taxon>
        <taxon>Bacillati</taxon>
        <taxon>Actinomycetota</taxon>
        <taxon>Actinomycetes</taxon>
        <taxon>Propionibacteriales</taxon>
        <taxon>Nocardioidaceae</taxon>
        <taxon>Nocardioides</taxon>
    </lineage>
</organism>
<evidence type="ECO:0000313" key="2">
    <source>
        <dbReference type="Proteomes" id="UP001500575"/>
    </source>
</evidence>
<dbReference type="Proteomes" id="UP001500575">
    <property type="component" value="Unassembled WGS sequence"/>
</dbReference>
<comment type="caution">
    <text evidence="1">The sequence shown here is derived from an EMBL/GenBank/DDBJ whole genome shotgun (WGS) entry which is preliminary data.</text>
</comment>
<keyword evidence="2" id="KW-1185">Reference proteome</keyword>
<name>A0ABP5K015_9ACTN</name>
<protein>
    <submittedName>
        <fullName evidence="1">Uncharacterized protein</fullName>
    </submittedName>
</protein>
<dbReference type="EMBL" id="BAAAQQ010000011">
    <property type="protein sequence ID" value="GAA2125246.1"/>
    <property type="molecule type" value="Genomic_DNA"/>
</dbReference>
<reference evidence="2" key="1">
    <citation type="journal article" date="2019" name="Int. J. Syst. Evol. Microbiol.">
        <title>The Global Catalogue of Microorganisms (GCM) 10K type strain sequencing project: providing services to taxonomists for standard genome sequencing and annotation.</title>
        <authorList>
            <consortium name="The Broad Institute Genomics Platform"/>
            <consortium name="The Broad Institute Genome Sequencing Center for Infectious Disease"/>
            <person name="Wu L."/>
            <person name="Ma J."/>
        </authorList>
    </citation>
    <scope>NUCLEOTIDE SEQUENCE [LARGE SCALE GENOMIC DNA]</scope>
    <source>
        <strain evidence="2">JCM 16021</strain>
    </source>
</reference>